<organism evidence="2 3">
    <name type="scientific">Leucobacter rhizosphaerae</name>
    <dbReference type="NCBI Taxonomy" id="2932245"/>
    <lineage>
        <taxon>Bacteria</taxon>
        <taxon>Bacillati</taxon>
        <taxon>Actinomycetota</taxon>
        <taxon>Actinomycetes</taxon>
        <taxon>Micrococcales</taxon>
        <taxon>Microbacteriaceae</taxon>
        <taxon>Leucobacter</taxon>
    </lineage>
</organism>
<dbReference type="Gene3D" id="3.30.70.100">
    <property type="match status" value="1"/>
</dbReference>
<dbReference type="SUPFAM" id="SSF54975">
    <property type="entry name" value="Acylphosphatase/BLUF domain-like"/>
    <property type="match status" value="1"/>
</dbReference>
<proteinExistence type="predicted"/>
<evidence type="ECO:0000259" key="1">
    <source>
        <dbReference type="PROSITE" id="PS50925"/>
    </source>
</evidence>
<dbReference type="PROSITE" id="PS50925">
    <property type="entry name" value="BLUF"/>
    <property type="match status" value="1"/>
</dbReference>
<dbReference type="EMBL" id="CP095043">
    <property type="protein sequence ID" value="UOQ60238.1"/>
    <property type="molecule type" value="Genomic_DNA"/>
</dbReference>
<feature type="domain" description="BLUF" evidence="1">
    <location>
        <begin position="18"/>
        <end position="109"/>
    </location>
</feature>
<protein>
    <submittedName>
        <fullName evidence="2">BLUF domain-containing protein</fullName>
    </submittedName>
</protein>
<dbReference type="Proteomes" id="UP000831775">
    <property type="component" value="Chromosome"/>
</dbReference>
<dbReference type="InterPro" id="IPR007024">
    <property type="entry name" value="BLUF_domain"/>
</dbReference>
<dbReference type="SMART" id="SM01034">
    <property type="entry name" value="BLUF"/>
    <property type="match status" value="1"/>
</dbReference>
<dbReference type="RefSeq" id="WP_244685703.1">
    <property type="nucleotide sequence ID" value="NZ_CP095043.1"/>
</dbReference>
<dbReference type="InterPro" id="IPR036046">
    <property type="entry name" value="Acylphosphatase-like_dom_sf"/>
</dbReference>
<sequence>MLHESAAAPATISGSTAVRSLVYSSDALARFYQEDLDALLTHARAKNHAAGITGILLYRNHQFIQFLEGPSSAVDAIMAEITADPRHGRIRIAVDEFTFERQFSDWSMGYVPLIGQSSERIPGFRDSFADIAEAPEAIVRGRAAKELALWFNVRSAPTEVRERSAAPA</sequence>
<name>A0ABY4FVD7_9MICO</name>
<reference evidence="2 3" key="1">
    <citation type="submission" date="2022-04" db="EMBL/GenBank/DDBJ databases">
        <title>Leucobacter sp. isolated from rhizosphere of onion.</title>
        <authorList>
            <person name="Won M."/>
            <person name="Lee C.-M."/>
            <person name="Woen H.-Y."/>
            <person name="Kwon S.-W."/>
        </authorList>
    </citation>
    <scope>NUCLEOTIDE SEQUENCE [LARGE SCALE GENOMIC DNA]</scope>
    <source>
        <strain evidence="2 3">H25R-14</strain>
    </source>
</reference>
<gene>
    <name evidence="2" type="ORF">MUN76_14555</name>
</gene>
<evidence type="ECO:0000313" key="2">
    <source>
        <dbReference type="EMBL" id="UOQ60238.1"/>
    </source>
</evidence>
<keyword evidence="3" id="KW-1185">Reference proteome</keyword>
<dbReference type="Pfam" id="PF04940">
    <property type="entry name" value="BLUF"/>
    <property type="match status" value="1"/>
</dbReference>
<accession>A0ABY4FVD7</accession>
<evidence type="ECO:0000313" key="3">
    <source>
        <dbReference type="Proteomes" id="UP000831775"/>
    </source>
</evidence>